<feature type="transmembrane region" description="Helical" evidence="9">
    <location>
        <begin position="388"/>
        <end position="413"/>
    </location>
</feature>
<comment type="subcellular location">
    <subcellularLocation>
        <location evidence="1">Cell membrane</location>
        <topology evidence="1">Multi-pass membrane protein</topology>
    </subcellularLocation>
</comment>
<evidence type="ECO:0000256" key="1">
    <source>
        <dbReference type="ARBA" id="ARBA00004651"/>
    </source>
</evidence>
<reference evidence="11" key="1">
    <citation type="submission" date="2007-07" db="EMBL/GenBank/DDBJ databases">
        <title>PCAP assembly of the Caenorhabditis remanei genome.</title>
        <authorList>
            <consortium name="The Caenorhabditis remanei Sequencing Consortium"/>
            <person name="Wilson R.K."/>
        </authorList>
    </citation>
    <scope>NUCLEOTIDE SEQUENCE [LARGE SCALE GENOMIC DNA]</scope>
    <source>
        <strain evidence="11">PB4641</strain>
    </source>
</reference>
<feature type="transmembrane region" description="Helical" evidence="9">
    <location>
        <begin position="501"/>
        <end position="522"/>
    </location>
</feature>
<keyword evidence="12" id="KW-1185">Reference proteome</keyword>
<gene>
    <name evidence="11" type="ORF">CRE_04722</name>
</gene>
<keyword evidence="2" id="KW-1003">Cell membrane</keyword>
<dbReference type="Proteomes" id="UP000008281">
    <property type="component" value="Unassembled WGS sequence"/>
</dbReference>
<protein>
    <recommendedName>
        <fullName evidence="10">G-protein coupled receptors family 1 profile domain-containing protein</fullName>
    </recommendedName>
</protein>
<evidence type="ECO:0000313" key="11">
    <source>
        <dbReference type="EMBL" id="EFO86799.1"/>
    </source>
</evidence>
<keyword evidence="3 9" id="KW-0812">Transmembrane</keyword>
<evidence type="ECO:0000256" key="2">
    <source>
        <dbReference type="ARBA" id="ARBA00022475"/>
    </source>
</evidence>
<dbReference type="eggNOG" id="ENOG502TG7R">
    <property type="taxonomic scope" value="Eukaryota"/>
</dbReference>
<evidence type="ECO:0000256" key="5">
    <source>
        <dbReference type="ARBA" id="ARBA00023040"/>
    </source>
</evidence>
<dbReference type="STRING" id="31234.E3LYW6"/>
<feature type="domain" description="G-protein coupled receptors family 1 profile" evidence="10">
    <location>
        <begin position="62"/>
        <end position="327"/>
    </location>
</feature>
<evidence type="ECO:0000256" key="7">
    <source>
        <dbReference type="ARBA" id="ARBA00023170"/>
    </source>
</evidence>
<dbReference type="InParanoid" id="E3LYW6"/>
<dbReference type="Gene3D" id="1.20.1070.10">
    <property type="entry name" value="Rhodopsin 7-helix transmembrane proteins"/>
    <property type="match status" value="2"/>
</dbReference>
<evidence type="ECO:0000256" key="6">
    <source>
        <dbReference type="ARBA" id="ARBA00023136"/>
    </source>
</evidence>
<evidence type="ECO:0000256" key="9">
    <source>
        <dbReference type="SAM" id="Phobius"/>
    </source>
</evidence>
<name>E3LYW6_CAERE</name>
<dbReference type="EMBL" id="DS268419">
    <property type="protein sequence ID" value="EFO86799.1"/>
    <property type="molecule type" value="Genomic_DNA"/>
</dbReference>
<dbReference type="InterPro" id="IPR040435">
    <property type="entry name" value="Put_GPCR_Chromadorea"/>
</dbReference>
<evidence type="ECO:0000256" key="3">
    <source>
        <dbReference type="ARBA" id="ARBA00022692"/>
    </source>
</evidence>
<dbReference type="GO" id="GO:0005886">
    <property type="term" value="C:plasma membrane"/>
    <property type="evidence" value="ECO:0007669"/>
    <property type="project" value="UniProtKB-SubCell"/>
</dbReference>
<dbReference type="AlphaFoldDB" id="E3LYW6"/>
<dbReference type="PROSITE" id="PS50262">
    <property type="entry name" value="G_PROTEIN_RECEP_F1_2"/>
    <property type="match status" value="1"/>
</dbReference>
<keyword evidence="7" id="KW-0675">Receptor</keyword>
<feature type="transmembrane region" description="Helical" evidence="9">
    <location>
        <begin position="459"/>
        <end position="489"/>
    </location>
</feature>
<dbReference type="GO" id="GO:0004930">
    <property type="term" value="F:G protein-coupled receptor activity"/>
    <property type="evidence" value="ECO:0007669"/>
    <property type="project" value="UniProtKB-KW"/>
</dbReference>
<dbReference type="PANTHER" id="PTHR37441:SF1">
    <property type="entry name" value="G-PROTEIN COUPLED RECEPTOR-LIKE PROTEIN B0244.6-RELATED"/>
    <property type="match status" value="1"/>
</dbReference>
<keyword evidence="5" id="KW-0297">G-protein coupled receptor</keyword>
<accession>E3LYW6</accession>
<feature type="transmembrane region" description="Helical" evidence="9">
    <location>
        <begin position="55"/>
        <end position="74"/>
    </location>
</feature>
<dbReference type="InterPro" id="IPR017452">
    <property type="entry name" value="GPCR_Rhodpsn_7TM"/>
</dbReference>
<evidence type="ECO:0000313" key="12">
    <source>
        <dbReference type="Proteomes" id="UP000008281"/>
    </source>
</evidence>
<feature type="transmembrane region" description="Helical" evidence="9">
    <location>
        <begin position="208"/>
        <end position="236"/>
    </location>
</feature>
<evidence type="ECO:0000259" key="10">
    <source>
        <dbReference type="PROSITE" id="PS50262"/>
    </source>
</evidence>
<keyword evidence="6 9" id="KW-0472">Membrane</keyword>
<organism evidence="12">
    <name type="scientific">Caenorhabditis remanei</name>
    <name type="common">Caenorhabditis vulgaris</name>
    <dbReference type="NCBI Taxonomy" id="31234"/>
    <lineage>
        <taxon>Eukaryota</taxon>
        <taxon>Metazoa</taxon>
        <taxon>Ecdysozoa</taxon>
        <taxon>Nematoda</taxon>
        <taxon>Chromadorea</taxon>
        <taxon>Rhabditida</taxon>
        <taxon>Rhabditina</taxon>
        <taxon>Rhabditomorpha</taxon>
        <taxon>Rhabditoidea</taxon>
        <taxon>Rhabditidae</taxon>
        <taxon>Peloderinae</taxon>
        <taxon>Caenorhabditis</taxon>
    </lineage>
</organism>
<dbReference type="PANTHER" id="PTHR37441">
    <property type="entry name" value="PROTEIN CBG16518"/>
    <property type="match status" value="1"/>
</dbReference>
<dbReference type="HOGENOM" id="CLU_446353_0_0_1"/>
<evidence type="ECO:0000256" key="8">
    <source>
        <dbReference type="ARBA" id="ARBA00023224"/>
    </source>
</evidence>
<sequence length="629" mass="70482">MTNQHASIFSNCSVHYDLEVNFEICVEATDPCYSIEQIETAVTISFVDYCSSVTLFPLAGFMNIYCLLVILPIYHRLQNNSKKKYIFLITRCIAGLLAVTAWLLLQCVYLRSMTPNTGDSAGYVLALSLYIGSTYVLLGSYVGMAGVLYLGVMNPVGFNQYLTLRLTYIAVCVIFIFALILSIPLAILQAAIAIPISIKCRDKTCAPVVTLINFILVSGSLIITTITLSFVLISLLNHRNAFKRLDTMSNASLNSGIRLLIWTLFVVILITIAEIIPFTFMEIRRSEGTITGCYWFYHAGKVIVEAIFALIESSIWSVALIVDPLTNLILDRTVSRQAASQVKWIQRSCERLVIFVIGKFSRRKKIWEEDEEEEKQIETAVTIAYVDYYSSVTLFSVAGLMNIYCLLVIIPLYRRMQNDSKKKYIFLITRCIAGLLAVVSWLLIQCIYLRFIAPTAGNFPYYVLALTLYIGSTYVLLGSYVGMAGILYLGVLNPISFHQHITLRLVYAAVCIFFLVALSLSIPLATFEAAMAIPVTIKCTDKSCAPLVTLLNFVLVLGSLITAATTILFVLISLLRHRKEFKKQDTVSNTNLNSAIRLLTWTLFALFLISIAEIIPFVFMEVKKHGKQF</sequence>
<feature type="transmembrane region" description="Helical" evidence="9">
    <location>
        <begin position="168"/>
        <end position="196"/>
    </location>
</feature>
<dbReference type="OMA" id="HIAFADY"/>
<evidence type="ECO:0000256" key="4">
    <source>
        <dbReference type="ARBA" id="ARBA00022989"/>
    </source>
</evidence>
<feature type="transmembrane region" description="Helical" evidence="9">
    <location>
        <begin position="256"/>
        <end position="281"/>
    </location>
</feature>
<feature type="transmembrane region" description="Helical" evidence="9">
    <location>
        <begin position="550"/>
        <end position="575"/>
    </location>
</feature>
<feature type="transmembrane region" description="Helical" evidence="9">
    <location>
        <begin position="425"/>
        <end position="453"/>
    </location>
</feature>
<keyword evidence="4 9" id="KW-1133">Transmembrane helix</keyword>
<feature type="transmembrane region" description="Helical" evidence="9">
    <location>
        <begin position="596"/>
        <end position="619"/>
    </location>
</feature>
<keyword evidence="8" id="KW-0807">Transducer</keyword>
<feature type="transmembrane region" description="Helical" evidence="9">
    <location>
        <begin position="86"/>
        <end position="105"/>
    </location>
</feature>
<proteinExistence type="predicted"/>